<evidence type="ECO:0000313" key="1">
    <source>
        <dbReference type="EMBL" id="TBU24482.1"/>
    </source>
</evidence>
<dbReference type="EMBL" id="ML143479">
    <property type="protein sequence ID" value="TBU24482.1"/>
    <property type="molecule type" value="Genomic_DNA"/>
</dbReference>
<organism evidence="1">
    <name type="scientific">Dichomitus squalens</name>
    <dbReference type="NCBI Taxonomy" id="114155"/>
    <lineage>
        <taxon>Eukaryota</taxon>
        <taxon>Fungi</taxon>
        <taxon>Dikarya</taxon>
        <taxon>Basidiomycota</taxon>
        <taxon>Agaricomycotina</taxon>
        <taxon>Agaricomycetes</taxon>
        <taxon>Polyporales</taxon>
        <taxon>Polyporaceae</taxon>
        <taxon>Dichomitus</taxon>
    </lineage>
</organism>
<dbReference type="AlphaFoldDB" id="A0A4Q9MEJ2"/>
<sequence>MSDLLCPRGCSGMPVSLGSAHAKRWTRLHSLRVRLKWRANLCSFFDVPSFRAFCWCGVYTSPLSAQVAPLSFYVTTITIFTTTMQDGISVHEYVSLPLYYQSHGLTCLYILVPYVPPS</sequence>
<protein>
    <submittedName>
        <fullName evidence="1">Uncharacterized protein</fullName>
    </submittedName>
</protein>
<accession>A0A4Q9MEJ2</accession>
<gene>
    <name evidence="1" type="ORF">BD311DRAFT_671784</name>
</gene>
<dbReference type="Proteomes" id="UP000292957">
    <property type="component" value="Unassembled WGS sequence"/>
</dbReference>
<name>A0A4Q9MEJ2_9APHY</name>
<proteinExistence type="predicted"/>
<reference evidence="1" key="1">
    <citation type="submission" date="2019-01" db="EMBL/GenBank/DDBJ databases">
        <title>Draft genome sequences of three monokaryotic isolates of the white-rot basidiomycete fungus Dichomitus squalens.</title>
        <authorList>
            <consortium name="DOE Joint Genome Institute"/>
            <person name="Lopez S.C."/>
            <person name="Andreopoulos B."/>
            <person name="Pangilinan J."/>
            <person name="Lipzen A."/>
            <person name="Riley R."/>
            <person name="Ahrendt S."/>
            <person name="Ng V."/>
            <person name="Barry K."/>
            <person name="Daum C."/>
            <person name="Grigoriev I.V."/>
            <person name="Hilden K.S."/>
            <person name="Makela M.R."/>
            <person name="de Vries R.P."/>
        </authorList>
    </citation>
    <scope>NUCLEOTIDE SEQUENCE [LARGE SCALE GENOMIC DNA]</scope>
    <source>
        <strain evidence="1">OM18370.1</strain>
    </source>
</reference>